<keyword evidence="4" id="KW-1185">Reference proteome</keyword>
<keyword evidence="2" id="KW-0732">Signal</keyword>
<evidence type="ECO:0000313" key="3">
    <source>
        <dbReference type="EMBL" id="GAA0351187.1"/>
    </source>
</evidence>
<feature type="compositionally biased region" description="Polar residues" evidence="1">
    <location>
        <begin position="185"/>
        <end position="200"/>
    </location>
</feature>
<evidence type="ECO:0000256" key="2">
    <source>
        <dbReference type="SAM" id="SignalP"/>
    </source>
</evidence>
<feature type="signal peptide" evidence="2">
    <location>
        <begin position="1"/>
        <end position="36"/>
    </location>
</feature>
<protein>
    <submittedName>
        <fullName evidence="3">Uncharacterized protein</fullName>
    </submittedName>
</protein>
<name>A0ABN0WZC5_9ACTN</name>
<dbReference type="EMBL" id="BAAABM010000045">
    <property type="protein sequence ID" value="GAA0351187.1"/>
    <property type="molecule type" value="Genomic_DNA"/>
</dbReference>
<organism evidence="3 4">
    <name type="scientific">Actinoallomurus spadix</name>
    <dbReference type="NCBI Taxonomy" id="79912"/>
    <lineage>
        <taxon>Bacteria</taxon>
        <taxon>Bacillati</taxon>
        <taxon>Actinomycetota</taxon>
        <taxon>Actinomycetes</taxon>
        <taxon>Streptosporangiales</taxon>
        <taxon>Thermomonosporaceae</taxon>
        <taxon>Actinoallomurus</taxon>
    </lineage>
</organism>
<sequence>MSKLTYCRKERPAEATIRLRPLALVAALTFSGLAVAAASAVPAGAAQAAPAVNTELTGVDSYCEGVPSAYASDCTDSVERFLPPGTSGADEDEAGPDDINISNNPHVVRSGNSGVAKGPRRHHRLRRGTGLRVMPGRQAHQRPNRAEQAQPAERPQRADMARSPQDAQQVGAPASAQETPGAPVQDSQGAPAQDPQQSTGMVPVQDRQANGAAPVQETQQPAAQNAKPPIVRVQIRRVGGRHAHHHARHHFSPRYA</sequence>
<evidence type="ECO:0000313" key="4">
    <source>
        <dbReference type="Proteomes" id="UP001501822"/>
    </source>
</evidence>
<feature type="compositionally biased region" description="Polar residues" evidence="1">
    <location>
        <begin position="100"/>
        <end position="113"/>
    </location>
</feature>
<accession>A0ABN0WZC5</accession>
<feature type="compositionally biased region" description="Basic residues" evidence="1">
    <location>
        <begin position="118"/>
        <end position="129"/>
    </location>
</feature>
<proteinExistence type="predicted"/>
<feature type="region of interest" description="Disordered" evidence="1">
    <location>
        <begin position="80"/>
        <end position="230"/>
    </location>
</feature>
<reference evidence="3 4" key="1">
    <citation type="journal article" date="2019" name="Int. J. Syst. Evol. Microbiol.">
        <title>The Global Catalogue of Microorganisms (GCM) 10K type strain sequencing project: providing services to taxonomists for standard genome sequencing and annotation.</title>
        <authorList>
            <consortium name="The Broad Institute Genomics Platform"/>
            <consortium name="The Broad Institute Genome Sequencing Center for Infectious Disease"/>
            <person name="Wu L."/>
            <person name="Ma J."/>
        </authorList>
    </citation>
    <scope>NUCLEOTIDE SEQUENCE [LARGE SCALE GENOMIC DNA]</scope>
    <source>
        <strain evidence="3 4">JCM 3146</strain>
    </source>
</reference>
<evidence type="ECO:0000256" key="1">
    <source>
        <dbReference type="SAM" id="MobiDB-lite"/>
    </source>
</evidence>
<dbReference type="Proteomes" id="UP001501822">
    <property type="component" value="Unassembled WGS sequence"/>
</dbReference>
<feature type="chain" id="PRO_5047476946" evidence="2">
    <location>
        <begin position="37"/>
        <end position="256"/>
    </location>
</feature>
<comment type="caution">
    <text evidence="3">The sequence shown here is derived from an EMBL/GenBank/DDBJ whole genome shotgun (WGS) entry which is preliminary data.</text>
</comment>
<gene>
    <name evidence="3" type="ORF">GCM10010151_46040</name>
</gene>